<feature type="domain" description="MYND-type" evidence="12">
    <location>
        <begin position="12"/>
        <end position="50"/>
    </location>
</feature>
<comment type="catalytic activity">
    <reaction evidence="10">
        <text>L-prolyl-[hypoxia-inducible factor alpha subunit] + 2-oxoglutarate + O2 = trans-4-hydroxy-L-prolyl-[hypoxia-inducible factor alpha subunit] + succinate + CO2</text>
        <dbReference type="Rhea" id="RHEA:48400"/>
        <dbReference type="Rhea" id="RHEA-COMP:12093"/>
        <dbReference type="Rhea" id="RHEA-COMP:12094"/>
        <dbReference type="ChEBI" id="CHEBI:15379"/>
        <dbReference type="ChEBI" id="CHEBI:16526"/>
        <dbReference type="ChEBI" id="CHEBI:16810"/>
        <dbReference type="ChEBI" id="CHEBI:30031"/>
        <dbReference type="ChEBI" id="CHEBI:50342"/>
        <dbReference type="ChEBI" id="CHEBI:61965"/>
        <dbReference type="EC" id="1.14.11.29"/>
    </reaction>
</comment>
<evidence type="ECO:0000256" key="8">
    <source>
        <dbReference type="ARBA" id="ARBA00023004"/>
    </source>
</evidence>
<evidence type="ECO:0000256" key="2">
    <source>
        <dbReference type="ARBA" id="ARBA00022723"/>
    </source>
</evidence>
<dbReference type="Pfam" id="PF01753">
    <property type="entry name" value="zf-MYND"/>
    <property type="match status" value="1"/>
</dbReference>
<evidence type="ECO:0000256" key="10">
    <source>
        <dbReference type="ARBA" id="ARBA00049134"/>
    </source>
</evidence>
<dbReference type="PANTHER" id="PTHR12907">
    <property type="entry name" value="EGL NINE HOMOLOG-RELATED"/>
    <property type="match status" value="1"/>
</dbReference>
<evidence type="ECO:0000256" key="1">
    <source>
        <dbReference type="ARBA" id="ARBA00001961"/>
    </source>
</evidence>
<dbReference type="Gene3D" id="6.10.140.2220">
    <property type="match status" value="1"/>
</dbReference>
<evidence type="ECO:0000256" key="7">
    <source>
        <dbReference type="ARBA" id="ARBA00023002"/>
    </source>
</evidence>
<dbReference type="GO" id="GO:0160082">
    <property type="term" value="F:hypoxia-inducible factor-proline dioxygenase activity"/>
    <property type="evidence" value="ECO:0007669"/>
    <property type="project" value="UniProtKB-EC"/>
</dbReference>
<keyword evidence="7" id="KW-0560">Oxidoreductase</keyword>
<dbReference type="GO" id="GO:0071456">
    <property type="term" value="P:cellular response to hypoxia"/>
    <property type="evidence" value="ECO:0007669"/>
    <property type="project" value="TreeGrafter"/>
</dbReference>
<dbReference type="EC" id="1.14.11.29" evidence="9"/>
<evidence type="ECO:0000259" key="12">
    <source>
        <dbReference type="PROSITE" id="PS50865"/>
    </source>
</evidence>
<dbReference type="SUPFAM" id="SSF144232">
    <property type="entry name" value="HIT/MYND zinc finger-like"/>
    <property type="match status" value="1"/>
</dbReference>
<dbReference type="SMART" id="SM00702">
    <property type="entry name" value="P4Hc"/>
    <property type="match status" value="1"/>
</dbReference>
<dbReference type="InterPro" id="IPR044862">
    <property type="entry name" value="Pro_4_hyd_alph_FE2OG_OXY"/>
</dbReference>
<sequence>MTSSISLNELYCFYCGVDNIPLLRCVQCKSIWYCSREHQKKHWSIHKSFCKQKKKELVSLREYEKKKVSQYSHSQLNQTKVPFILPESSQRGLENTLSSSYSDSTTFVNVPIYQQHPNKVHFHPQEKVPYGVATNKNFLNNLCISNVQQDSSMGSSNPILSPSKSTENYSFAETLFASENFLGSGDTLTNLLDNPILDDVDFGDAASLYLDTVNLHSNDNKFEEKLNQLPFQSSSINNPSQNLSDIMLGNSFQSNHDISNPTLHFSNKLYKSNQVNQDLDFRNMLCQTSLNISNQALHIRTELYQRGYCIIDNFLSQEFAKGVLADVNTAFKSGAMQAGQIVNRIHNKDIRGDFVMWLSGHEEQYEFITQLTIVIDQLIAAFSKLVHDVVIKGRTPAMVACYPGNGSHYKCHVDNARKDGRIITCLYYLNEQWDCERDGGMLRLYTMNERVNIEPIFNRLLLFWSDKRTPHEVVPAFRKRFAITLWYFDAAEREVVKQAYFQSLQSQFASCGRGESQAS</sequence>
<dbReference type="GeneID" id="100209808"/>
<feature type="domain" description="Fe2OG dioxygenase" evidence="13">
    <location>
        <begin position="393"/>
        <end position="489"/>
    </location>
</feature>
<dbReference type="GO" id="GO:0008270">
    <property type="term" value="F:zinc ion binding"/>
    <property type="evidence" value="ECO:0007669"/>
    <property type="project" value="UniProtKB-KW"/>
</dbReference>
<dbReference type="PROSITE" id="PS01360">
    <property type="entry name" value="ZF_MYND_1"/>
    <property type="match status" value="1"/>
</dbReference>
<dbReference type="Gene3D" id="2.60.120.620">
    <property type="entry name" value="q2cbj1_9rhob like domain"/>
    <property type="match status" value="1"/>
</dbReference>
<evidence type="ECO:0000256" key="3">
    <source>
        <dbReference type="ARBA" id="ARBA00022771"/>
    </source>
</evidence>
<dbReference type="EMBL" id="HAAD01001761">
    <property type="protein sequence ID" value="CDG67993.1"/>
    <property type="molecule type" value="mRNA"/>
</dbReference>
<evidence type="ECO:0000256" key="11">
    <source>
        <dbReference type="PROSITE-ProRule" id="PRU00134"/>
    </source>
</evidence>
<keyword evidence="2" id="KW-0479">Metal-binding</keyword>
<dbReference type="OrthoDB" id="76265at2759"/>
<dbReference type="InterPro" id="IPR005123">
    <property type="entry name" value="Oxoglu/Fe-dep_dioxygenase_dom"/>
</dbReference>
<dbReference type="InterPro" id="IPR006620">
    <property type="entry name" value="Pro_4_hyd_alph"/>
</dbReference>
<dbReference type="PROSITE" id="PS50865">
    <property type="entry name" value="ZF_MYND_2"/>
    <property type="match status" value="1"/>
</dbReference>
<dbReference type="AlphaFoldDB" id="T2M6T3"/>
<evidence type="ECO:0000256" key="4">
    <source>
        <dbReference type="ARBA" id="ARBA00022833"/>
    </source>
</evidence>
<keyword evidence="8" id="KW-0408">Iron</keyword>
<organism evidence="14">
    <name type="scientific">Hydra vulgaris</name>
    <name type="common">Hydra</name>
    <name type="synonym">Hydra attenuata</name>
    <dbReference type="NCBI Taxonomy" id="6087"/>
    <lineage>
        <taxon>Eukaryota</taxon>
        <taxon>Metazoa</taxon>
        <taxon>Cnidaria</taxon>
        <taxon>Hydrozoa</taxon>
        <taxon>Hydroidolina</taxon>
        <taxon>Anthoathecata</taxon>
        <taxon>Aplanulata</taxon>
        <taxon>Hydridae</taxon>
        <taxon>Hydra</taxon>
    </lineage>
</organism>
<protein>
    <recommendedName>
        <fullName evidence="9">hypoxia-inducible factor-proline dioxygenase</fullName>
        <ecNumber evidence="9">1.14.11.29</ecNumber>
    </recommendedName>
</protein>
<evidence type="ECO:0000259" key="13">
    <source>
        <dbReference type="PROSITE" id="PS51471"/>
    </source>
</evidence>
<keyword evidence="3 11" id="KW-0863">Zinc-finger</keyword>
<dbReference type="GO" id="GO:0031418">
    <property type="term" value="F:L-ascorbic acid binding"/>
    <property type="evidence" value="ECO:0007669"/>
    <property type="project" value="UniProtKB-KW"/>
</dbReference>
<accession>T2M6T3</accession>
<comment type="cofactor">
    <cofactor evidence="1">
        <name>L-ascorbate</name>
        <dbReference type="ChEBI" id="CHEBI:38290"/>
    </cofactor>
</comment>
<evidence type="ECO:0000256" key="5">
    <source>
        <dbReference type="ARBA" id="ARBA00022896"/>
    </source>
</evidence>
<dbReference type="GO" id="GO:0008198">
    <property type="term" value="F:ferrous iron binding"/>
    <property type="evidence" value="ECO:0007669"/>
    <property type="project" value="TreeGrafter"/>
</dbReference>
<dbReference type="PANTHER" id="PTHR12907:SF26">
    <property type="entry name" value="HIF PROLYL HYDROXYLASE, ISOFORM C"/>
    <property type="match status" value="1"/>
</dbReference>
<dbReference type="Pfam" id="PF13640">
    <property type="entry name" value="2OG-FeII_Oxy_3"/>
    <property type="match status" value="1"/>
</dbReference>
<dbReference type="KEGG" id="hmg:100209808"/>
<name>T2M6T3_HYDVU</name>
<proteinExistence type="evidence at transcript level"/>
<evidence type="ECO:0000256" key="6">
    <source>
        <dbReference type="ARBA" id="ARBA00022964"/>
    </source>
</evidence>
<keyword evidence="5" id="KW-0847">Vitamin C</keyword>
<dbReference type="InterPro" id="IPR051559">
    <property type="entry name" value="HIF_prolyl_hydroxylases"/>
</dbReference>
<reference evidence="14" key="1">
    <citation type="journal article" date="2013" name="Genome Biol. Evol.">
        <title>Punctuated emergences of genetic and phenotypic innovations in eumetazoan, bilaterian, euteleostome, and hominidae ancestors.</title>
        <authorList>
            <person name="Wenger Y."/>
            <person name="Galliot B."/>
        </authorList>
    </citation>
    <scope>NUCLEOTIDE SEQUENCE</scope>
    <source>
        <tissue evidence="14">Whole animals</tissue>
    </source>
</reference>
<keyword evidence="6" id="KW-0223">Dioxygenase</keyword>
<evidence type="ECO:0000313" key="14">
    <source>
        <dbReference type="EMBL" id="CDG67993.1"/>
    </source>
</evidence>
<evidence type="ECO:0000256" key="9">
    <source>
        <dbReference type="ARBA" id="ARBA00039004"/>
    </source>
</evidence>
<keyword evidence="4" id="KW-0862">Zinc</keyword>
<dbReference type="PROSITE" id="PS51471">
    <property type="entry name" value="FE2OG_OXY"/>
    <property type="match status" value="1"/>
</dbReference>
<dbReference type="InterPro" id="IPR002893">
    <property type="entry name" value="Znf_MYND"/>
</dbReference>
<gene>
    <name evidence="14" type="primary">EGLN2</name>
</gene>